<dbReference type="PROSITE" id="PS00211">
    <property type="entry name" value="ABC_TRANSPORTER_1"/>
    <property type="match status" value="1"/>
</dbReference>
<dbReference type="Proteomes" id="UP000176288">
    <property type="component" value="Chromosome"/>
</dbReference>
<dbReference type="GO" id="GO:0005886">
    <property type="term" value="C:plasma membrane"/>
    <property type="evidence" value="ECO:0007669"/>
    <property type="project" value="UniProtKB-SubCell"/>
</dbReference>
<evidence type="ECO:0000256" key="2">
    <source>
        <dbReference type="ARBA" id="ARBA00022448"/>
    </source>
</evidence>
<dbReference type="PANTHER" id="PTHR43394:SF1">
    <property type="entry name" value="ATP-BINDING CASSETTE SUB-FAMILY B MEMBER 10, MITOCHONDRIAL"/>
    <property type="match status" value="1"/>
</dbReference>
<feature type="transmembrane region" description="Helical" evidence="9">
    <location>
        <begin position="280"/>
        <end position="298"/>
    </location>
</feature>
<dbReference type="AlphaFoldDB" id="A0A1D9MM86"/>
<dbReference type="PROSITE" id="PS50929">
    <property type="entry name" value="ABC_TM1F"/>
    <property type="match status" value="1"/>
</dbReference>
<dbReference type="InterPro" id="IPR003439">
    <property type="entry name" value="ABC_transporter-like_ATP-bd"/>
</dbReference>
<dbReference type="SUPFAM" id="SSF90123">
    <property type="entry name" value="ABC transporter transmembrane region"/>
    <property type="match status" value="1"/>
</dbReference>
<reference evidence="12 13" key="1">
    <citation type="submission" date="2016-10" db="EMBL/GenBank/DDBJ databases">
        <title>Actinomyces aegypiusis sp. nov., isolated from the Aegypius monachus in Qinghai Tibet Plateau China.</title>
        <authorList>
            <person name="Wang Y."/>
        </authorList>
    </citation>
    <scope>NUCLEOTIDE SEQUENCE [LARGE SCALE GENOMIC DNA]</scope>
    <source>
        <strain evidence="12 13">VUL4_3</strain>
    </source>
</reference>
<feature type="transmembrane region" description="Helical" evidence="9">
    <location>
        <begin position="12"/>
        <end position="34"/>
    </location>
</feature>
<keyword evidence="8 9" id="KW-0472">Membrane</keyword>
<keyword evidence="4 9" id="KW-0812">Transmembrane</keyword>
<evidence type="ECO:0000256" key="6">
    <source>
        <dbReference type="ARBA" id="ARBA00022840"/>
    </source>
</evidence>
<dbReference type="GO" id="GO:0016887">
    <property type="term" value="F:ATP hydrolysis activity"/>
    <property type="evidence" value="ECO:0007669"/>
    <property type="project" value="InterPro"/>
</dbReference>
<evidence type="ECO:0000256" key="7">
    <source>
        <dbReference type="ARBA" id="ARBA00022989"/>
    </source>
</evidence>
<gene>
    <name evidence="12" type="ORF">BK816_01770</name>
</gene>
<evidence type="ECO:0000256" key="3">
    <source>
        <dbReference type="ARBA" id="ARBA00022475"/>
    </source>
</evidence>
<dbReference type="Gene3D" id="1.20.1560.10">
    <property type="entry name" value="ABC transporter type 1, transmembrane domain"/>
    <property type="match status" value="1"/>
</dbReference>
<keyword evidence="7 9" id="KW-1133">Transmembrane helix</keyword>
<dbReference type="InterPro" id="IPR017871">
    <property type="entry name" value="ABC_transporter-like_CS"/>
</dbReference>
<dbReference type="InterPro" id="IPR011527">
    <property type="entry name" value="ABC1_TM_dom"/>
</dbReference>
<feature type="domain" description="ABC transmembrane type-1" evidence="11">
    <location>
        <begin position="18"/>
        <end position="300"/>
    </location>
</feature>
<dbReference type="SMART" id="SM00382">
    <property type="entry name" value="AAA"/>
    <property type="match status" value="1"/>
</dbReference>
<feature type="transmembrane region" description="Helical" evidence="9">
    <location>
        <begin position="237"/>
        <end position="260"/>
    </location>
</feature>
<dbReference type="PROSITE" id="PS50893">
    <property type="entry name" value="ABC_TRANSPORTER_2"/>
    <property type="match status" value="1"/>
</dbReference>
<feature type="transmembrane region" description="Helical" evidence="9">
    <location>
        <begin position="157"/>
        <end position="179"/>
    </location>
</feature>
<dbReference type="EMBL" id="CP017812">
    <property type="protein sequence ID" value="AOZ73417.1"/>
    <property type="molecule type" value="Genomic_DNA"/>
</dbReference>
<comment type="subcellular location">
    <subcellularLocation>
        <location evidence="1">Cell membrane</location>
        <topology evidence="1">Multi-pass membrane protein</topology>
    </subcellularLocation>
</comment>
<proteinExistence type="predicted"/>
<protein>
    <submittedName>
        <fullName evidence="12">Multidrug ABC transporter ATP-binding protein</fullName>
    </submittedName>
</protein>
<dbReference type="CDD" id="cd18548">
    <property type="entry name" value="ABC_6TM_Tm287_like"/>
    <property type="match status" value="1"/>
</dbReference>
<keyword evidence="5" id="KW-0547">Nucleotide-binding</keyword>
<keyword evidence="13" id="KW-1185">Reference proteome</keyword>
<evidence type="ECO:0000256" key="5">
    <source>
        <dbReference type="ARBA" id="ARBA00022741"/>
    </source>
</evidence>
<organism evidence="12 13">
    <name type="scientific">Boudabousia tangfeifanii</name>
    <dbReference type="NCBI Taxonomy" id="1912795"/>
    <lineage>
        <taxon>Bacteria</taxon>
        <taxon>Bacillati</taxon>
        <taxon>Actinomycetota</taxon>
        <taxon>Actinomycetes</taxon>
        <taxon>Actinomycetales</taxon>
        <taxon>Actinomycetaceae</taxon>
        <taxon>Boudabousia</taxon>
    </lineage>
</organism>
<dbReference type="InterPro" id="IPR039421">
    <property type="entry name" value="Type_1_exporter"/>
</dbReference>
<sequence>MLTKILRRYAKPYAWLIAAVIIFQIAQTIASLWLPSLNADIIDKGVVTGDTGKIMHYGWIMIGMATLQVVANVFALYFGSKAGTGVGQDLRHDTFERVQSFSRTEMHHFEAASLITRATNDIRQIQMVTMMGLAIMVMSPIMSIGGVIMAIRQDAGLSLLLVVAVPALGAVMGILMYKLQPQFRLSQKRTDAINSVLREQLTGTRVIRAFVRQDAERERFDTANVNLRDTNLEIGKLFSFMFPAINLIVGFSSVGVIWFGAIRIDSGAMEVGAMVAFLNYLMQIFIAVMMMSFMFMMIPRAQVSAERVQAVLDTDPVIASPKTGRKPAENERLTFSLVDATVQYPGAEMPVLADINATLTPGTTTAVIGSTGSGKSTLAALLPRLIDTSRGQIQINGEDIREWDLPALRRRIAYVPQTSYLFSGTIASAVAAVPVDQVTDEVRARVEAALEIAQATEFVSRLSEGVDSRVDTGGKNFSGGQRQRLTIARAVYRHADLFVFDDSFSALDYATEARLRQALPQVTGEAAVLVVAQRVSSIVNADQILVLDGGQVVGSGTHEELLANCETYQEIVSSQLDPEEAA</sequence>
<feature type="domain" description="ABC transporter" evidence="10">
    <location>
        <begin position="335"/>
        <end position="574"/>
    </location>
</feature>
<evidence type="ECO:0000256" key="4">
    <source>
        <dbReference type="ARBA" id="ARBA00022692"/>
    </source>
</evidence>
<keyword evidence="6 12" id="KW-0067">ATP-binding</keyword>
<dbReference type="GO" id="GO:0005524">
    <property type="term" value="F:ATP binding"/>
    <property type="evidence" value="ECO:0007669"/>
    <property type="project" value="UniProtKB-KW"/>
</dbReference>
<name>A0A1D9MM86_9ACTO</name>
<evidence type="ECO:0000259" key="10">
    <source>
        <dbReference type="PROSITE" id="PS50893"/>
    </source>
</evidence>
<keyword evidence="2" id="KW-0813">Transport</keyword>
<dbReference type="InterPro" id="IPR003593">
    <property type="entry name" value="AAA+_ATPase"/>
</dbReference>
<dbReference type="SUPFAM" id="SSF52540">
    <property type="entry name" value="P-loop containing nucleoside triphosphate hydrolases"/>
    <property type="match status" value="1"/>
</dbReference>
<evidence type="ECO:0000256" key="9">
    <source>
        <dbReference type="SAM" id="Phobius"/>
    </source>
</evidence>
<dbReference type="KEGG" id="avu:BK816_01770"/>
<accession>A0A1D9MM86</accession>
<evidence type="ECO:0000313" key="12">
    <source>
        <dbReference type="EMBL" id="AOZ73417.1"/>
    </source>
</evidence>
<dbReference type="FunFam" id="1.20.1560.10:FF:000040">
    <property type="entry name" value="Multidrug ABC transporter ATP-binding protein"/>
    <property type="match status" value="1"/>
</dbReference>
<dbReference type="InterPro" id="IPR036640">
    <property type="entry name" value="ABC1_TM_sf"/>
</dbReference>
<keyword evidence="3" id="KW-1003">Cell membrane</keyword>
<feature type="transmembrane region" description="Helical" evidence="9">
    <location>
        <begin position="127"/>
        <end position="151"/>
    </location>
</feature>
<evidence type="ECO:0000259" key="11">
    <source>
        <dbReference type="PROSITE" id="PS50929"/>
    </source>
</evidence>
<feature type="transmembrane region" description="Helical" evidence="9">
    <location>
        <begin position="54"/>
        <end position="78"/>
    </location>
</feature>
<dbReference type="Pfam" id="PF00005">
    <property type="entry name" value="ABC_tran"/>
    <property type="match status" value="1"/>
</dbReference>
<evidence type="ECO:0000313" key="13">
    <source>
        <dbReference type="Proteomes" id="UP000176288"/>
    </source>
</evidence>
<dbReference type="FunFam" id="3.40.50.300:FF:000854">
    <property type="entry name" value="Multidrug ABC transporter ATP-binding protein"/>
    <property type="match status" value="1"/>
</dbReference>
<dbReference type="Pfam" id="PF00664">
    <property type="entry name" value="ABC_membrane"/>
    <property type="match status" value="1"/>
</dbReference>
<evidence type="ECO:0000256" key="8">
    <source>
        <dbReference type="ARBA" id="ARBA00023136"/>
    </source>
</evidence>
<dbReference type="PANTHER" id="PTHR43394">
    <property type="entry name" value="ATP-DEPENDENT PERMEASE MDL1, MITOCHONDRIAL"/>
    <property type="match status" value="1"/>
</dbReference>
<evidence type="ECO:0000256" key="1">
    <source>
        <dbReference type="ARBA" id="ARBA00004651"/>
    </source>
</evidence>
<dbReference type="OrthoDB" id="9806127at2"/>
<dbReference type="RefSeq" id="WP_071164880.1">
    <property type="nucleotide sequence ID" value="NZ_CP017812.1"/>
</dbReference>
<dbReference type="GO" id="GO:0015421">
    <property type="term" value="F:ABC-type oligopeptide transporter activity"/>
    <property type="evidence" value="ECO:0007669"/>
    <property type="project" value="TreeGrafter"/>
</dbReference>
<dbReference type="Gene3D" id="3.40.50.300">
    <property type="entry name" value="P-loop containing nucleotide triphosphate hydrolases"/>
    <property type="match status" value="1"/>
</dbReference>
<dbReference type="STRING" id="1912795.BK816_01770"/>
<dbReference type="InterPro" id="IPR027417">
    <property type="entry name" value="P-loop_NTPase"/>
</dbReference>